<evidence type="ECO:0000256" key="1">
    <source>
        <dbReference type="ARBA" id="ARBA00004196"/>
    </source>
</evidence>
<organism evidence="6 7">
    <name type="scientific">Variovorax ginsengisoli</name>
    <dbReference type="NCBI Taxonomy" id="363844"/>
    <lineage>
        <taxon>Bacteria</taxon>
        <taxon>Pseudomonadati</taxon>
        <taxon>Pseudomonadota</taxon>
        <taxon>Betaproteobacteria</taxon>
        <taxon>Burkholderiales</taxon>
        <taxon>Comamonadaceae</taxon>
        <taxon>Variovorax</taxon>
    </lineage>
</organism>
<gene>
    <name evidence="6" type="ORF">Q2T77_35000</name>
</gene>
<name>A0ABT8SEW4_9BURK</name>
<dbReference type="PROSITE" id="PS01039">
    <property type="entry name" value="SBP_BACTERIAL_3"/>
    <property type="match status" value="1"/>
</dbReference>
<dbReference type="Gene3D" id="3.40.190.10">
    <property type="entry name" value="Periplasmic binding protein-like II"/>
    <property type="match status" value="3"/>
</dbReference>
<dbReference type="InterPro" id="IPR018313">
    <property type="entry name" value="SBP_3_CS"/>
</dbReference>
<evidence type="ECO:0000256" key="3">
    <source>
        <dbReference type="ARBA" id="ARBA00022729"/>
    </source>
</evidence>
<evidence type="ECO:0000256" key="2">
    <source>
        <dbReference type="ARBA" id="ARBA00010333"/>
    </source>
</evidence>
<evidence type="ECO:0000313" key="6">
    <source>
        <dbReference type="EMBL" id="MDO1537463.1"/>
    </source>
</evidence>
<keyword evidence="3" id="KW-0732">Signal</keyword>
<dbReference type="PANTHER" id="PTHR35936">
    <property type="entry name" value="MEMBRANE-BOUND LYTIC MUREIN TRANSGLYCOSYLASE F"/>
    <property type="match status" value="1"/>
</dbReference>
<evidence type="ECO:0000259" key="5">
    <source>
        <dbReference type="SMART" id="SM00062"/>
    </source>
</evidence>
<dbReference type="RefSeq" id="WP_301815875.1">
    <property type="nucleotide sequence ID" value="NZ_JAUJZH010000041.1"/>
</dbReference>
<evidence type="ECO:0000256" key="4">
    <source>
        <dbReference type="RuleBase" id="RU003744"/>
    </source>
</evidence>
<keyword evidence="7" id="KW-1185">Reference proteome</keyword>
<dbReference type="InterPro" id="IPR001638">
    <property type="entry name" value="Solute-binding_3/MltF_N"/>
</dbReference>
<reference evidence="6" key="1">
    <citation type="submission" date="2023-06" db="EMBL/GenBank/DDBJ databases">
        <authorList>
            <person name="Jiang Y."/>
            <person name="Liu Q."/>
        </authorList>
    </citation>
    <scope>NUCLEOTIDE SEQUENCE</scope>
    <source>
        <strain evidence="6">CGMCC 1.12090</strain>
    </source>
</reference>
<evidence type="ECO:0000313" key="7">
    <source>
        <dbReference type="Proteomes" id="UP001169027"/>
    </source>
</evidence>
<protein>
    <submittedName>
        <fullName evidence="6">Transporter substrate-binding domain-containing protein</fullName>
    </submittedName>
</protein>
<feature type="domain" description="Solute-binding protein family 3/N-terminal" evidence="5">
    <location>
        <begin position="40"/>
        <end position="273"/>
    </location>
</feature>
<dbReference type="SUPFAM" id="SSF53850">
    <property type="entry name" value="Periplasmic binding protein-like II"/>
    <property type="match status" value="1"/>
</dbReference>
<dbReference type="PANTHER" id="PTHR35936:SF19">
    <property type="entry name" value="AMINO-ACID-BINDING PROTEIN YXEM-RELATED"/>
    <property type="match status" value="1"/>
</dbReference>
<accession>A0ABT8SEW4</accession>
<proteinExistence type="inferred from homology"/>
<dbReference type="Proteomes" id="UP001169027">
    <property type="component" value="Unassembled WGS sequence"/>
</dbReference>
<comment type="subcellular location">
    <subcellularLocation>
        <location evidence="1">Cell envelope</location>
    </subcellularLocation>
</comment>
<comment type="similarity">
    <text evidence="2 4">Belongs to the bacterial solute-binding protein 3 family.</text>
</comment>
<sequence length="280" mass="30083">MHASLPSRRDCLRWLGAAGLAGAPLISSAAPLDRIRERGTLTVALYKDMPPFHIDGRGIDVDLAQALADALGVKLSMLPFNADENMGDDLRNMVWRGHYLGFGPADVLMHVPVDKPLIDETPQARILAPYWRERVVLARQLDRLPQLDSLSGLGDAKVAVPGQTLAGWLMIGADGGAYRNQLSTQWKDGAEAARALQRGEVAAAAGLASEMESVLRGDARFAIAPLPSPRAQRNGWAVGMAVKKDAADLAQALQAGLDELAGSGRLRRMFERANVAWLAP</sequence>
<dbReference type="SMART" id="SM00062">
    <property type="entry name" value="PBPb"/>
    <property type="match status" value="1"/>
</dbReference>
<dbReference type="EMBL" id="JAUKVY010000041">
    <property type="protein sequence ID" value="MDO1537463.1"/>
    <property type="molecule type" value="Genomic_DNA"/>
</dbReference>
<comment type="caution">
    <text evidence="6">The sequence shown here is derived from an EMBL/GenBank/DDBJ whole genome shotgun (WGS) entry which is preliminary data.</text>
</comment>